<name>A0A2Z6LX21_TRISU</name>
<reference evidence="3" key="1">
    <citation type="journal article" date="2017" name="Front. Plant Sci.">
        <title>Climate Clever Clovers: New Paradigm to Reduce the Environmental Footprint of Ruminants by Breeding Low Methanogenic Forages Utilizing Haplotype Variation.</title>
        <authorList>
            <person name="Kaur P."/>
            <person name="Appels R."/>
            <person name="Bayer P.E."/>
            <person name="Keeble-Gagnere G."/>
            <person name="Wang J."/>
            <person name="Hirakawa H."/>
            <person name="Shirasawa K."/>
            <person name="Vercoe P."/>
            <person name="Stefanova K."/>
            <person name="Durmic Z."/>
            <person name="Nichols P."/>
            <person name="Revell C."/>
            <person name="Isobe S.N."/>
            <person name="Edwards D."/>
            <person name="Erskine W."/>
        </authorList>
    </citation>
    <scope>NUCLEOTIDE SEQUENCE [LARGE SCALE GENOMIC DNA]</scope>
    <source>
        <strain evidence="3">cv. Daliak</strain>
    </source>
</reference>
<evidence type="ECO:0000256" key="1">
    <source>
        <dbReference type="SAM" id="Coils"/>
    </source>
</evidence>
<dbReference type="EMBL" id="DF973272">
    <property type="protein sequence ID" value="GAU23636.1"/>
    <property type="molecule type" value="Genomic_DNA"/>
</dbReference>
<evidence type="ECO:0000313" key="2">
    <source>
        <dbReference type="EMBL" id="GAU23636.1"/>
    </source>
</evidence>
<gene>
    <name evidence="2" type="ORF">TSUD_386250</name>
</gene>
<organism evidence="2 3">
    <name type="scientific">Trifolium subterraneum</name>
    <name type="common">Subterranean clover</name>
    <dbReference type="NCBI Taxonomy" id="3900"/>
    <lineage>
        <taxon>Eukaryota</taxon>
        <taxon>Viridiplantae</taxon>
        <taxon>Streptophyta</taxon>
        <taxon>Embryophyta</taxon>
        <taxon>Tracheophyta</taxon>
        <taxon>Spermatophyta</taxon>
        <taxon>Magnoliopsida</taxon>
        <taxon>eudicotyledons</taxon>
        <taxon>Gunneridae</taxon>
        <taxon>Pentapetalae</taxon>
        <taxon>rosids</taxon>
        <taxon>fabids</taxon>
        <taxon>Fabales</taxon>
        <taxon>Fabaceae</taxon>
        <taxon>Papilionoideae</taxon>
        <taxon>50 kb inversion clade</taxon>
        <taxon>NPAAA clade</taxon>
        <taxon>Hologalegina</taxon>
        <taxon>IRL clade</taxon>
        <taxon>Trifolieae</taxon>
        <taxon>Trifolium</taxon>
    </lineage>
</organism>
<dbReference type="OrthoDB" id="6363407at2759"/>
<sequence length="162" mass="17323">MATMLSRNTLFHTSKSFLNVPSLTTLPKPSRVFFASNQSDWRNAAEGTNSISTNWAYASSTKTRRDVIVVRAGKEGEVDIKKSAQDANEKTKEAAGSIIDNATEGTNKAVEAAESAGEKANETAEALKNAVEKANETAGGAWEAAKEETQKIAETVVGKEDK</sequence>
<evidence type="ECO:0000313" key="3">
    <source>
        <dbReference type="Proteomes" id="UP000242715"/>
    </source>
</evidence>
<dbReference type="AlphaFoldDB" id="A0A2Z6LX21"/>
<protein>
    <submittedName>
        <fullName evidence="2">Uncharacterized protein</fullName>
    </submittedName>
</protein>
<proteinExistence type="predicted"/>
<accession>A0A2Z6LX21</accession>
<keyword evidence="3" id="KW-1185">Reference proteome</keyword>
<feature type="coiled-coil region" evidence="1">
    <location>
        <begin position="110"/>
        <end position="137"/>
    </location>
</feature>
<dbReference type="Proteomes" id="UP000242715">
    <property type="component" value="Unassembled WGS sequence"/>
</dbReference>
<keyword evidence="1" id="KW-0175">Coiled coil</keyword>